<evidence type="ECO:0000313" key="2">
    <source>
        <dbReference type="Proteomes" id="UP001163321"/>
    </source>
</evidence>
<evidence type="ECO:0000313" key="1">
    <source>
        <dbReference type="EMBL" id="KAI9906054.1"/>
    </source>
</evidence>
<reference evidence="1 2" key="1">
    <citation type="journal article" date="2022" name="bioRxiv">
        <title>The genome of the oomycete Peronosclerospora sorghi, a cosmopolitan pathogen of maize and sorghum, is inflated with dispersed pseudogenes.</title>
        <authorList>
            <person name="Fletcher K."/>
            <person name="Martin F."/>
            <person name="Isakeit T."/>
            <person name="Cavanaugh K."/>
            <person name="Magill C."/>
            <person name="Michelmore R."/>
        </authorList>
    </citation>
    <scope>NUCLEOTIDE SEQUENCE [LARGE SCALE GENOMIC DNA]</scope>
    <source>
        <strain evidence="1">P6</strain>
    </source>
</reference>
<gene>
    <name evidence="1" type="ORF">PsorP6_014414</name>
</gene>
<dbReference type="Proteomes" id="UP001163321">
    <property type="component" value="Chromosome 9"/>
</dbReference>
<dbReference type="EMBL" id="CM047588">
    <property type="protein sequence ID" value="KAI9906054.1"/>
    <property type="molecule type" value="Genomic_DNA"/>
</dbReference>
<keyword evidence="2" id="KW-1185">Reference proteome</keyword>
<name>A0ACC0VI01_9STRA</name>
<proteinExistence type="predicted"/>
<protein>
    <submittedName>
        <fullName evidence="1">Uncharacterized protein</fullName>
    </submittedName>
</protein>
<sequence length="185" mass="21038">MMVLRHVERHFPLFPLEKAAVDDAVTRSSNVDERMDEEEEVKEEEEEDDASIYALVHHVDCDVCHGNEGELLGCTACPGSYHRACLYDVNETHPKFWLCPDCRESSPTTVPRARPKRMQQGKHAEEYLVPALLHALKGLTHVSLDYPSLLAEAHAHGPEEALIRRLREAQTCLPSVVYLPQMDLW</sequence>
<comment type="caution">
    <text evidence="1">The sequence shown here is derived from an EMBL/GenBank/DDBJ whole genome shotgun (WGS) entry which is preliminary data.</text>
</comment>
<organism evidence="1 2">
    <name type="scientific">Peronosclerospora sorghi</name>
    <dbReference type="NCBI Taxonomy" id="230839"/>
    <lineage>
        <taxon>Eukaryota</taxon>
        <taxon>Sar</taxon>
        <taxon>Stramenopiles</taxon>
        <taxon>Oomycota</taxon>
        <taxon>Peronosporomycetes</taxon>
        <taxon>Peronosporales</taxon>
        <taxon>Peronosporaceae</taxon>
        <taxon>Peronosclerospora</taxon>
    </lineage>
</organism>
<accession>A0ACC0VI01</accession>